<dbReference type="AlphaFoldDB" id="A0AAV6N7T9"/>
<sequence>MAAIISVVVSLIVLLTAVRVFAMSPPTGCATRELLLLSPCLPYISASPIRYGSFRLLRAVSSAYDSIRRHLPMLLSSRTSDLGLSVEYNSCFPVLNLKIVELCCLISFTNSASSSSPKIPGIQEPDCPGNSLGIFFLLICISSI</sequence>
<evidence type="ECO:0008006" key="4">
    <source>
        <dbReference type="Google" id="ProtNLM"/>
    </source>
</evidence>
<organism evidence="2 3">
    <name type="scientific">Cucurbita argyrosperma subsp. sororia</name>
    <dbReference type="NCBI Taxonomy" id="37648"/>
    <lineage>
        <taxon>Eukaryota</taxon>
        <taxon>Viridiplantae</taxon>
        <taxon>Streptophyta</taxon>
        <taxon>Embryophyta</taxon>
        <taxon>Tracheophyta</taxon>
        <taxon>Spermatophyta</taxon>
        <taxon>Magnoliopsida</taxon>
        <taxon>eudicotyledons</taxon>
        <taxon>Gunneridae</taxon>
        <taxon>Pentapetalae</taxon>
        <taxon>rosids</taxon>
        <taxon>fabids</taxon>
        <taxon>Cucurbitales</taxon>
        <taxon>Cucurbitaceae</taxon>
        <taxon>Cucurbiteae</taxon>
        <taxon>Cucurbita</taxon>
    </lineage>
</organism>
<feature type="non-terminal residue" evidence="2">
    <location>
        <position position="1"/>
    </location>
</feature>
<comment type="caution">
    <text evidence="2">The sequence shown here is derived from an EMBL/GenBank/DDBJ whole genome shotgun (WGS) entry which is preliminary data.</text>
</comment>
<evidence type="ECO:0000256" key="1">
    <source>
        <dbReference type="SAM" id="SignalP"/>
    </source>
</evidence>
<dbReference type="Proteomes" id="UP000685013">
    <property type="component" value="Chromosome 8"/>
</dbReference>
<accession>A0AAV6N7T9</accession>
<feature type="chain" id="PRO_5044011857" description="Secreted protein" evidence="1">
    <location>
        <begin position="23"/>
        <end position="144"/>
    </location>
</feature>
<evidence type="ECO:0000313" key="2">
    <source>
        <dbReference type="EMBL" id="KAG6593883.1"/>
    </source>
</evidence>
<protein>
    <recommendedName>
        <fullName evidence="4">Secreted protein</fullName>
    </recommendedName>
</protein>
<name>A0AAV6N7T9_9ROSI</name>
<gene>
    <name evidence="2" type="ORF">SDJN03_13359</name>
</gene>
<reference evidence="2 3" key="1">
    <citation type="journal article" date="2021" name="Hortic Res">
        <title>The domestication of Cucurbita argyrosperma as revealed by the genome of its wild relative.</title>
        <authorList>
            <person name="Barrera-Redondo J."/>
            <person name="Sanchez-de la Vega G."/>
            <person name="Aguirre-Liguori J.A."/>
            <person name="Castellanos-Morales G."/>
            <person name="Gutierrez-Guerrero Y.T."/>
            <person name="Aguirre-Dugua X."/>
            <person name="Aguirre-Planter E."/>
            <person name="Tenaillon M.I."/>
            <person name="Lira-Saade R."/>
            <person name="Eguiarte L.E."/>
        </authorList>
    </citation>
    <scope>NUCLEOTIDE SEQUENCE [LARGE SCALE GENOMIC DNA]</scope>
    <source>
        <strain evidence="2">JBR-2021</strain>
    </source>
</reference>
<feature type="signal peptide" evidence="1">
    <location>
        <begin position="1"/>
        <end position="22"/>
    </location>
</feature>
<proteinExistence type="predicted"/>
<keyword evidence="1" id="KW-0732">Signal</keyword>
<evidence type="ECO:0000313" key="3">
    <source>
        <dbReference type="Proteomes" id="UP000685013"/>
    </source>
</evidence>
<dbReference type="EMBL" id="JAGKQH010000008">
    <property type="protein sequence ID" value="KAG6593883.1"/>
    <property type="molecule type" value="Genomic_DNA"/>
</dbReference>
<keyword evidence="3" id="KW-1185">Reference proteome</keyword>